<evidence type="ECO:0000313" key="16">
    <source>
        <dbReference type="Proteomes" id="UP000292052"/>
    </source>
</evidence>
<dbReference type="PRINTS" id="PR00075">
    <property type="entry name" value="FACDDSATRASE"/>
</dbReference>
<evidence type="ECO:0000256" key="3">
    <source>
        <dbReference type="ARBA" id="ARBA00022516"/>
    </source>
</evidence>
<keyword evidence="11 12" id="KW-0275">Fatty acid biosynthesis</keyword>
<sequence length="302" mass="34969">MGQKLEIVWTNVVLFIMYHYFALHGLYHLATASVLPKTLLWFSVILIMSNQGITAGAHRLWSHKAFKVKLPLKVFLVVCQTIAFQNDIYEWARDHRVHHKYTDTKADPHDSTRGFFFCHMGWLLCRKHPEVAIQGKTIDMSDLEADPLVMFQRKYYFILAPVFSFIIPTVVPRFFWGENVYVSLCVAAMLRYMISLHITWLVNSAGHMWGYKPYDRFITPVENTVVAYLTLGEGWHNYHHTFPQDYKGSELGVTLDNVTTAFIHFMNKIGWAYDLKTVSKEEVLKRIMKNGILNGAVEIAST</sequence>
<keyword evidence="7 12" id="KW-0560">Oxidoreductase</keyword>
<gene>
    <name evidence="15" type="ORF">BDFB_013838</name>
</gene>
<organism evidence="15 16">
    <name type="scientific">Asbolus verrucosus</name>
    <name type="common">Desert ironclad beetle</name>
    <dbReference type="NCBI Taxonomy" id="1661398"/>
    <lineage>
        <taxon>Eukaryota</taxon>
        <taxon>Metazoa</taxon>
        <taxon>Ecdysozoa</taxon>
        <taxon>Arthropoda</taxon>
        <taxon>Hexapoda</taxon>
        <taxon>Insecta</taxon>
        <taxon>Pterygota</taxon>
        <taxon>Neoptera</taxon>
        <taxon>Endopterygota</taxon>
        <taxon>Coleoptera</taxon>
        <taxon>Polyphaga</taxon>
        <taxon>Cucujiformia</taxon>
        <taxon>Tenebrionidae</taxon>
        <taxon>Pimeliinae</taxon>
        <taxon>Asbolus</taxon>
    </lineage>
</organism>
<dbReference type="AlphaFoldDB" id="A0A482VCV0"/>
<feature type="domain" description="Fatty acid desaturase" evidence="14">
    <location>
        <begin position="40"/>
        <end position="244"/>
    </location>
</feature>
<feature type="transmembrane region" description="Helical" evidence="13">
    <location>
        <begin position="7"/>
        <end position="27"/>
    </location>
</feature>
<protein>
    <submittedName>
        <fullName evidence="15">FA desaturase domain containing protein</fullName>
    </submittedName>
</protein>
<evidence type="ECO:0000256" key="5">
    <source>
        <dbReference type="ARBA" id="ARBA00022832"/>
    </source>
</evidence>
<comment type="caution">
    <text evidence="15">The sequence shown here is derived from an EMBL/GenBank/DDBJ whole genome shotgun (WGS) entry which is preliminary data.</text>
</comment>
<keyword evidence="8" id="KW-0408">Iron</keyword>
<comment type="cofactor">
    <cofactor evidence="12">
        <name>Fe(2+)</name>
        <dbReference type="ChEBI" id="CHEBI:29033"/>
    </cofactor>
</comment>
<dbReference type="Pfam" id="PF00487">
    <property type="entry name" value="FA_desaturase"/>
    <property type="match status" value="1"/>
</dbReference>
<evidence type="ECO:0000256" key="9">
    <source>
        <dbReference type="ARBA" id="ARBA00023098"/>
    </source>
</evidence>
<dbReference type="GO" id="GO:0004768">
    <property type="term" value="F:stearoyl-CoA 9-desaturase activity"/>
    <property type="evidence" value="ECO:0007669"/>
    <property type="project" value="TreeGrafter"/>
</dbReference>
<comment type="subcellular location">
    <subcellularLocation>
        <location evidence="1">Membrane</location>
        <topology evidence="1">Multi-pass membrane protein</topology>
    </subcellularLocation>
</comment>
<evidence type="ECO:0000256" key="11">
    <source>
        <dbReference type="ARBA" id="ARBA00023160"/>
    </source>
</evidence>
<dbReference type="GO" id="GO:0005506">
    <property type="term" value="F:iron ion binding"/>
    <property type="evidence" value="ECO:0007669"/>
    <property type="project" value="TreeGrafter"/>
</dbReference>
<keyword evidence="9" id="KW-0443">Lipid metabolism</keyword>
<evidence type="ECO:0000256" key="12">
    <source>
        <dbReference type="RuleBase" id="RU000581"/>
    </source>
</evidence>
<keyword evidence="5" id="KW-0276">Fatty acid metabolism</keyword>
<dbReference type="EMBL" id="QDEB01112931">
    <property type="protein sequence ID" value="RZB41578.1"/>
    <property type="molecule type" value="Genomic_DNA"/>
</dbReference>
<dbReference type="OrthoDB" id="10260134at2759"/>
<dbReference type="GO" id="GO:0006636">
    <property type="term" value="P:unsaturated fatty acid biosynthetic process"/>
    <property type="evidence" value="ECO:0007669"/>
    <property type="project" value="TreeGrafter"/>
</dbReference>
<evidence type="ECO:0000256" key="4">
    <source>
        <dbReference type="ARBA" id="ARBA00022692"/>
    </source>
</evidence>
<evidence type="ECO:0000256" key="10">
    <source>
        <dbReference type="ARBA" id="ARBA00023136"/>
    </source>
</evidence>
<evidence type="ECO:0000256" key="1">
    <source>
        <dbReference type="ARBA" id="ARBA00004141"/>
    </source>
</evidence>
<feature type="transmembrane region" description="Helical" evidence="13">
    <location>
        <begin position="181"/>
        <end position="202"/>
    </location>
</feature>
<keyword evidence="16" id="KW-1185">Reference proteome</keyword>
<proteinExistence type="inferred from homology"/>
<feature type="transmembrane region" description="Helical" evidence="13">
    <location>
        <begin position="155"/>
        <end position="175"/>
    </location>
</feature>
<feature type="transmembrane region" description="Helical" evidence="13">
    <location>
        <begin position="39"/>
        <end position="61"/>
    </location>
</feature>
<evidence type="ECO:0000256" key="8">
    <source>
        <dbReference type="ARBA" id="ARBA00023004"/>
    </source>
</evidence>
<comment type="similarity">
    <text evidence="2 12">Belongs to the fatty acid desaturase type 1 family.</text>
</comment>
<dbReference type="PANTHER" id="PTHR11351:SF98">
    <property type="entry name" value="RE43130P"/>
    <property type="match status" value="1"/>
</dbReference>
<evidence type="ECO:0000259" key="14">
    <source>
        <dbReference type="Pfam" id="PF00487"/>
    </source>
</evidence>
<dbReference type="PANTHER" id="PTHR11351">
    <property type="entry name" value="ACYL-COA DESATURASE"/>
    <property type="match status" value="1"/>
</dbReference>
<evidence type="ECO:0000256" key="7">
    <source>
        <dbReference type="ARBA" id="ARBA00023002"/>
    </source>
</evidence>
<evidence type="ECO:0000256" key="6">
    <source>
        <dbReference type="ARBA" id="ARBA00022989"/>
    </source>
</evidence>
<accession>A0A482VCV0</accession>
<dbReference type="InterPro" id="IPR015876">
    <property type="entry name" value="Acyl-CoA_DS"/>
</dbReference>
<keyword evidence="3 12" id="KW-0444">Lipid biosynthesis</keyword>
<comment type="domain">
    <text evidence="12">The histidine box domains are involved in binding the catalytic metal ions.</text>
</comment>
<dbReference type="CDD" id="cd03505">
    <property type="entry name" value="Delta9-FADS-like"/>
    <property type="match status" value="1"/>
</dbReference>
<keyword evidence="10 13" id="KW-0472">Membrane</keyword>
<dbReference type="GO" id="GO:0005789">
    <property type="term" value="C:endoplasmic reticulum membrane"/>
    <property type="evidence" value="ECO:0007669"/>
    <property type="project" value="TreeGrafter"/>
</dbReference>
<evidence type="ECO:0000256" key="2">
    <source>
        <dbReference type="ARBA" id="ARBA00009295"/>
    </source>
</evidence>
<evidence type="ECO:0000256" key="13">
    <source>
        <dbReference type="SAM" id="Phobius"/>
    </source>
</evidence>
<keyword evidence="6 13" id="KW-1133">Transmembrane helix</keyword>
<keyword evidence="4 12" id="KW-0812">Transmembrane</keyword>
<reference evidence="15 16" key="1">
    <citation type="submission" date="2017-03" db="EMBL/GenBank/DDBJ databases">
        <title>Genome of the blue death feigning beetle - Asbolus verrucosus.</title>
        <authorList>
            <person name="Rider S.D."/>
        </authorList>
    </citation>
    <scope>NUCLEOTIDE SEQUENCE [LARGE SCALE GENOMIC DNA]</scope>
    <source>
        <strain evidence="15">Butters</strain>
        <tissue evidence="15">Head and leg muscle</tissue>
    </source>
</reference>
<name>A0A482VCV0_ASBVE</name>
<dbReference type="Proteomes" id="UP000292052">
    <property type="component" value="Unassembled WGS sequence"/>
</dbReference>
<dbReference type="InterPro" id="IPR005804">
    <property type="entry name" value="FA_desaturase_dom"/>
</dbReference>
<evidence type="ECO:0000313" key="15">
    <source>
        <dbReference type="EMBL" id="RZB41578.1"/>
    </source>
</evidence>